<dbReference type="InterPro" id="IPR037056">
    <property type="entry name" value="RNase_H1_N_sf"/>
</dbReference>
<gene>
    <name evidence="3" type="ORF">DFH07DRAFT_949101</name>
</gene>
<proteinExistence type="predicted"/>
<dbReference type="EMBL" id="JARJLG010000003">
    <property type="protein sequence ID" value="KAJ7782299.1"/>
    <property type="molecule type" value="Genomic_DNA"/>
</dbReference>
<evidence type="ECO:0000313" key="3">
    <source>
        <dbReference type="EMBL" id="KAJ7782299.1"/>
    </source>
</evidence>
<evidence type="ECO:0000259" key="2">
    <source>
        <dbReference type="Pfam" id="PF01693"/>
    </source>
</evidence>
<dbReference type="InterPro" id="IPR009027">
    <property type="entry name" value="Ribosomal_bL9/RNase_H1_N"/>
</dbReference>
<reference evidence="3" key="1">
    <citation type="submission" date="2023-03" db="EMBL/GenBank/DDBJ databases">
        <title>Massive genome expansion in bonnet fungi (Mycena s.s.) driven by repeated elements and novel gene families across ecological guilds.</title>
        <authorList>
            <consortium name="Lawrence Berkeley National Laboratory"/>
            <person name="Harder C.B."/>
            <person name="Miyauchi S."/>
            <person name="Viragh M."/>
            <person name="Kuo A."/>
            <person name="Thoen E."/>
            <person name="Andreopoulos B."/>
            <person name="Lu D."/>
            <person name="Skrede I."/>
            <person name="Drula E."/>
            <person name="Henrissat B."/>
            <person name="Morin E."/>
            <person name="Kohler A."/>
            <person name="Barry K."/>
            <person name="LaButti K."/>
            <person name="Morin E."/>
            <person name="Salamov A."/>
            <person name="Lipzen A."/>
            <person name="Mereny Z."/>
            <person name="Hegedus B."/>
            <person name="Baldrian P."/>
            <person name="Stursova M."/>
            <person name="Weitz H."/>
            <person name="Taylor A."/>
            <person name="Grigoriev I.V."/>
            <person name="Nagy L.G."/>
            <person name="Martin F."/>
            <person name="Kauserud H."/>
        </authorList>
    </citation>
    <scope>NUCLEOTIDE SEQUENCE</scope>
    <source>
        <strain evidence="3">CBHHK188m</strain>
    </source>
</reference>
<organism evidence="3 4">
    <name type="scientific">Mycena maculata</name>
    <dbReference type="NCBI Taxonomy" id="230809"/>
    <lineage>
        <taxon>Eukaryota</taxon>
        <taxon>Fungi</taxon>
        <taxon>Dikarya</taxon>
        <taxon>Basidiomycota</taxon>
        <taxon>Agaricomycotina</taxon>
        <taxon>Agaricomycetes</taxon>
        <taxon>Agaricomycetidae</taxon>
        <taxon>Agaricales</taxon>
        <taxon>Marasmiineae</taxon>
        <taxon>Mycenaceae</taxon>
        <taxon>Mycena</taxon>
    </lineage>
</organism>
<feature type="region of interest" description="Disordered" evidence="1">
    <location>
        <begin position="95"/>
        <end position="129"/>
    </location>
</feature>
<sequence length="217" mass="24538">MRLPLMPNLDDRVDSPCQPLFFPGPTFMDVKSHDETTTTRWYLVKRGRVPGLYTDSTLADNQTNHFRNSSQKAFDTRAEALTAWLRFCRSDHVDGCPTPTPTPSSRPKIPPRAGPTPPSTQPTTPQRPKLTMQTRIHLSPRHRSPRPQDFTHLTLQFAAMGVQPAFPGPRAFYALRGIHIHFAERDEAVVHAVRMGLVGYQLAWSTNLDALENFIRS</sequence>
<dbReference type="Gene3D" id="3.40.970.10">
    <property type="entry name" value="Ribonuclease H1, N-terminal domain"/>
    <property type="match status" value="1"/>
</dbReference>
<protein>
    <recommendedName>
        <fullName evidence="2">Ribonuclease H1 N-terminal domain-containing protein</fullName>
    </recommendedName>
</protein>
<feature type="domain" description="Ribonuclease H1 N-terminal" evidence="2">
    <location>
        <begin position="41"/>
        <end position="81"/>
    </location>
</feature>
<dbReference type="Pfam" id="PF01693">
    <property type="entry name" value="Cauli_VI"/>
    <property type="match status" value="1"/>
</dbReference>
<evidence type="ECO:0000313" key="4">
    <source>
        <dbReference type="Proteomes" id="UP001215280"/>
    </source>
</evidence>
<dbReference type="Proteomes" id="UP001215280">
    <property type="component" value="Unassembled WGS sequence"/>
</dbReference>
<comment type="caution">
    <text evidence="3">The sequence shown here is derived from an EMBL/GenBank/DDBJ whole genome shotgun (WGS) entry which is preliminary data.</text>
</comment>
<keyword evidence="4" id="KW-1185">Reference proteome</keyword>
<dbReference type="SUPFAM" id="SSF55658">
    <property type="entry name" value="L9 N-domain-like"/>
    <property type="match status" value="1"/>
</dbReference>
<accession>A0AAD7P061</accession>
<name>A0AAD7P061_9AGAR</name>
<evidence type="ECO:0000256" key="1">
    <source>
        <dbReference type="SAM" id="MobiDB-lite"/>
    </source>
</evidence>
<feature type="compositionally biased region" description="Pro residues" evidence="1">
    <location>
        <begin position="98"/>
        <end position="120"/>
    </location>
</feature>
<dbReference type="AlphaFoldDB" id="A0AAD7P061"/>
<dbReference type="InterPro" id="IPR011320">
    <property type="entry name" value="RNase_H1_N"/>
</dbReference>